<accession>A0ACB7T236</accession>
<protein>
    <submittedName>
        <fullName evidence="1">Uncharacterized protein</fullName>
    </submittedName>
</protein>
<proteinExistence type="predicted"/>
<keyword evidence="2" id="KW-1185">Reference proteome</keyword>
<dbReference type="Proteomes" id="UP000821845">
    <property type="component" value="Chromosome 11"/>
</dbReference>
<evidence type="ECO:0000313" key="2">
    <source>
        <dbReference type="Proteomes" id="UP000821845"/>
    </source>
</evidence>
<sequence length="158" mass="16794">MHVSSRLKSSLARLMILSGARRTELEDATEESNVAGGGGTSGGGGSPRVPYATVPTAPATDATAGISTETHTSQPALPPSIPKKPLDPKSMICTLGESFNRTSFLFPDDGICTLIFYDSLYSAGGFTLAPPYPDKFQYFLEGSRRFTITESGIGFDYE</sequence>
<evidence type="ECO:0000313" key="1">
    <source>
        <dbReference type="EMBL" id="KAH6940990.1"/>
    </source>
</evidence>
<reference evidence="1" key="1">
    <citation type="submission" date="2020-05" db="EMBL/GenBank/DDBJ databases">
        <title>Large-scale comparative analyses of tick genomes elucidate their genetic diversity and vector capacities.</title>
        <authorList>
            <person name="Jia N."/>
            <person name="Wang J."/>
            <person name="Shi W."/>
            <person name="Du L."/>
            <person name="Sun Y."/>
            <person name="Zhan W."/>
            <person name="Jiang J."/>
            <person name="Wang Q."/>
            <person name="Zhang B."/>
            <person name="Ji P."/>
            <person name="Sakyi L.B."/>
            <person name="Cui X."/>
            <person name="Yuan T."/>
            <person name="Jiang B."/>
            <person name="Yang W."/>
            <person name="Lam T.T.-Y."/>
            <person name="Chang Q."/>
            <person name="Ding S."/>
            <person name="Wang X."/>
            <person name="Zhu J."/>
            <person name="Ruan X."/>
            <person name="Zhao L."/>
            <person name="Wei J."/>
            <person name="Que T."/>
            <person name="Du C."/>
            <person name="Cheng J."/>
            <person name="Dai P."/>
            <person name="Han X."/>
            <person name="Huang E."/>
            <person name="Gao Y."/>
            <person name="Liu J."/>
            <person name="Shao H."/>
            <person name="Ye R."/>
            <person name="Li L."/>
            <person name="Wei W."/>
            <person name="Wang X."/>
            <person name="Wang C."/>
            <person name="Yang T."/>
            <person name="Huo Q."/>
            <person name="Li W."/>
            <person name="Guo W."/>
            <person name="Chen H."/>
            <person name="Zhou L."/>
            <person name="Ni X."/>
            <person name="Tian J."/>
            <person name="Zhou Y."/>
            <person name="Sheng Y."/>
            <person name="Liu T."/>
            <person name="Pan Y."/>
            <person name="Xia L."/>
            <person name="Li J."/>
            <person name="Zhao F."/>
            <person name="Cao W."/>
        </authorList>
    </citation>
    <scope>NUCLEOTIDE SEQUENCE</scope>
    <source>
        <strain evidence="1">Hyas-2018</strain>
    </source>
</reference>
<gene>
    <name evidence="1" type="ORF">HPB50_011675</name>
</gene>
<name>A0ACB7T236_HYAAI</name>
<dbReference type="EMBL" id="CM023491">
    <property type="protein sequence ID" value="KAH6940990.1"/>
    <property type="molecule type" value="Genomic_DNA"/>
</dbReference>
<comment type="caution">
    <text evidence="1">The sequence shown here is derived from an EMBL/GenBank/DDBJ whole genome shotgun (WGS) entry which is preliminary data.</text>
</comment>
<organism evidence="1 2">
    <name type="scientific">Hyalomma asiaticum</name>
    <name type="common">Tick</name>
    <dbReference type="NCBI Taxonomy" id="266040"/>
    <lineage>
        <taxon>Eukaryota</taxon>
        <taxon>Metazoa</taxon>
        <taxon>Ecdysozoa</taxon>
        <taxon>Arthropoda</taxon>
        <taxon>Chelicerata</taxon>
        <taxon>Arachnida</taxon>
        <taxon>Acari</taxon>
        <taxon>Parasitiformes</taxon>
        <taxon>Ixodida</taxon>
        <taxon>Ixodoidea</taxon>
        <taxon>Ixodidae</taxon>
        <taxon>Hyalomminae</taxon>
        <taxon>Hyalomma</taxon>
    </lineage>
</organism>